<dbReference type="InterPro" id="IPR050325">
    <property type="entry name" value="Prot/Nucl_acid_deglycase"/>
</dbReference>
<gene>
    <name evidence="3" type="ORF">Bccel_2110</name>
</gene>
<dbReference type="eggNOG" id="COG0693">
    <property type="taxonomic scope" value="Bacteria"/>
</dbReference>
<dbReference type="Pfam" id="PF01965">
    <property type="entry name" value="DJ-1_PfpI"/>
    <property type="match status" value="1"/>
</dbReference>
<dbReference type="InterPro" id="IPR006287">
    <property type="entry name" value="DJ-1"/>
</dbReference>
<dbReference type="NCBIfam" id="TIGR01383">
    <property type="entry name" value="not_thiJ"/>
    <property type="match status" value="1"/>
</dbReference>
<evidence type="ECO:0000259" key="2">
    <source>
        <dbReference type="Pfam" id="PF01965"/>
    </source>
</evidence>
<dbReference type="CDD" id="cd03135">
    <property type="entry name" value="GATase1_DJ-1"/>
    <property type="match status" value="1"/>
</dbReference>
<keyword evidence="1" id="KW-0677">Repeat</keyword>
<accession>A0A0L6JM69</accession>
<evidence type="ECO:0000256" key="1">
    <source>
        <dbReference type="ARBA" id="ARBA00022737"/>
    </source>
</evidence>
<sequence>MKVFVILTDGCEEIEAVSPIDILRRAGIDVTTVSITKKKQVKGSHDIIIEADAMFEECDFKKGDMLVIPGGPGTSSYGIHKELIGLLTDYFNKGKWIASICAAPTILGKLGLLKGKKAICYPGMECDLEGAAVEYDSKVVVDGNLITSKGPGTAVDFSLKIVECLLGNDAVKTLKEKMVIG</sequence>
<dbReference type="AlphaFoldDB" id="A0A0L6JM69"/>
<dbReference type="InterPro" id="IPR029062">
    <property type="entry name" value="Class_I_gatase-like"/>
</dbReference>
<dbReference type="SUPFAM" id="SSF52317">
    <property type="entry name" value="Class I glutamine amidotransferase-like"/>
    <property type="match status" value="1"/>
</dbReference>
<keyword evidence="4" id="KW-1185">Reference proteome</keyword>
<dbReference type="GO" id="GO:0005737">
    <property type="term" value="C:cytoplasm"/>
    <property type="evidence" value="ECO:0007669"/>
    <property type="project" value="TreeGrafter"/>
</dbReference>
<name>A0A0L6JM69_9FIRM</name>
<dbReference type="RefSeq" id="WP_409372145.1">
    <property type="nucleotide sequence ID" value="NZ_KN050764.1"/>
</dbReference>
<comment type="caution">
    <text evidence="3">The sequence shown here is derived from an EMBL/GenBank/DDBJ whole genome shotgun (WGS) entry which is preliminary data.</text>
</comment>
<dbReference type="STRING" id="398512.Bccel_2110"/>
<dbReference type="PANTHER" id="PTHR48094">
    <property type="entry name" value="PROTEIN/NUCLEIC ACID DEGLYCASE DJ-1-RELATED"/>
    <property type="match status" value="1"/>
</dbReference>
<dbReference type="Proteomes" id="UP000036923">
    <property type="component" value="Unassembled WGS sequence"/>
</dbReference>
<reference evidence="4" key="1">
    <citation type="submission" date="2015-07" db="EMBL/GenBank/DDBJ databases">
        <title>Near-Complete Genome Sequence of the Cellulolytic Bacterium Bacteroides (Pseudobacteroides) cellulosolvens ATCC 35603.</title>
        <authorList>
            <person name="Dassa B."/>
            <person name="Utturkar S.M."/>
            <person name="Klingeman D.M."/>
            <person name="Hurt R.A."/>
            <person name="Keller M."/>
            <person name="Xu J."/>
            <person name="Reddy Y.H.K."/>
            <person name="Borovok I."/>
            <person name="Grinberg I.R."/>
            <person name="Lamed R."/>
            <person name="Zhivin O."/>
            <person name="Bayer E.A."/>
            <person name="Brown S.D."/>
        </authorList>
    </citation>
    <scope>NUCLEOTIDE SEQUENCE [LARGE SCALE GENOMIC DNA]</scope>
    <source>
        <strain evidence="4">DSM 2933</strain>
    </source>
</reference>
<dbReference type="FunFam" id="3.40.50.880:FF:000015">
    <property type="entry name" value="Protein DJ-1 homolog C"/>
    <property type="match status" value="1"/>
</dbReference>
<dbReference type="PANTHER" id="PTHR48094:SF12">
    <property type="entry name" value="PARKINSON DISEASE PROTEIN 7 HOMOLOG"/>
    <property type="match status" value="1"/>
</dbReference>
<evidence type="ECO:0000313" key="3">
    <source>
        <dbReference type="EMBL" id="KNY26845.1"/>
    </source>
</evidence>
<dbReference type="EMBL" id="LGTC01000001">
    <property type="protein sequence ID" value="KNY26845.1"/>
    <property type="molecule type" value="Genomic_DNA"/>
</dbReference>
<dbReference type="InterPro" id="IPR002818">
    <property type="entry name" value="DJ-1/PfpI"/>
</dbReference>
<feature type="domain" description="DJ-1/PfpI" evidence="2">
    <location>
        <begin position="1"/>
        <end position="163"/>
    </location>
</feature>
<organism evidence="3 4">
    <name type="scientific">Pseudobacteroides cellulosolvens ATCC 35603 = DSM 2933</name>
    <dbReference type="NCBI Taxonomy" id="398512"/>
    <lineage>
        <taxon>Bacteria</taxon>
        <taxon>Bacillati</taxon>
        <taxon>Bacillota</taxon>
        <taxon>Clostridia</taxon>
        <taxon>Eubacteriales</taxon>
        <taxon>Oscillospiraceae</taxon>
        <taxon>Pseudobacteroides</taxon>
    </lineage>
</organism>
<dbReference type="PATRIC" id="fig|398512.5.peg.2201"/>
<evidence type="ECO:0000313" key="4">
    <source>
        <dbReference type="Proteomes" id="UP000036923"/>
    </source>
</evidence>
<dbReference type="Gene3D" id="3.40.50.880">
    <property type="match status" value="1"/>
</dbReference>
<proteinExistence type="predicted"/>
<protein>
    <submittedName>
        <fullName evidence="3">DJ-1 family protein</fullName>
    </submittedName>
</protein>